<dbReference type="PANTHER" id="PTHR36766:SF61">
    <property type="entry name" value="NB-ARC DOMAIN DISEASE RESISTANCE PROTEIN"/>
    <property type="match status" value="1"/>
</dbReference>
<dbReference type="Proteomes" id="UP000289738">
    <property type="component" value="Chromosome B03"/>
</dbReference>
<dbReference type="PANTHER" id="PTHR36766">
    <property type="entry name" value="PLANT BROAD-SPECTRUM MILDEW RESISTANCE PROTEIN RPW8"/>
    <property type="match status" value="1"/>
</dbReference>
<reference evidence="3 4" key="1">
    <citation type="submission" date="2019-01" db="EMBL/GenBank/DDBJ databases">
        <title>Sequencing of cultivated peanut Arachis hypogaea provides insights into genome evolution and oil improvement.</title>
        <authorList>
            <person name="Chen X."/>
        </authorList>
    </citation>
    <scope>NUCLEOTIDE SEQUENCE [LARGE SCALE GENOMIC DNA]</scope>
    <source>
        <strain evidence="4">cv. Fuhuasheng</strain>
        <tissue evidence="3">Leaves</tissue>
    </source>
</reference>
<evidence type="ECO:0000256" key="1">
    <source>
        <dbReference type="ARBA" id="ARBA00022821"/>
    </source>
</evidence>
<dbReference type="EMBL" id="SDMP01000013">
    <property type="protein sequence ID" value="RYR21990.1"/>
    <property type="molecule type" value="Genomic_DNA"/>
</dbReference>
<feature type="domain" description="NB-ARC" evidence="2">
    <location>
        <begin position="88"/>
        <end position="141"/>
    </location>
</feature>
<dbReference type="InterPro" id="IPR002182">
    <property type="entry name" value="NB-ARC"/>
</dbReference>
<dbReference type="AlphaFoldDB" id="A0A445A6B7"/>
<dbReference type="Gramene" id="arahy.Tifrunner.gnm2.ann2.Ah13g160000.1">
    <property type="protein sequence ID" value="arahy.Tifrunner.gnm2.ann2.Ah13g160000.1-CDS-1"/>
    <property type="gene ID" value="arahy.Tifrunner.gnm2.ann2.Ah13g160000"/>
</dbReference>
<protein>
    <recommendedName>
        <fullName evidence="2">NB-ARC domain-containing protein</fullName>
    </recommendedName>
</protein>
<dbReference type="Gene3D" id="3.40.50.300">
    <property type="entry name" value="P-loop containing nucleotide triphosphate hydrolases"/>
    <property type="match status" value="1"/>
</dbReference>
<accession>A0A445A6B7</accession>
<dbReference type="InterPro" id="IPR027417">
    <property type="entry name" value="P-loop_NTPase"/>
</dbReference>
<gene>
    <name evidence="3" type="ORF">Ahy_B03g067285</name>
</gene>
<dbReference type="GO" id="GO:0006952">
    <property type="term" value="P:defense response"/>
    <property type="evidence" value="ECO:0007669"/>
    <property type="project" value="UniProtKB-KW"/>
</dbReference>
<evidence type="ECO:0000259" key="2">
    <source>
        <dbReference type="Pfam" id="PF00931"/>
    </source>
</evidence>
<dbReference type="STRING" id="3818.A0A445A6B7"/>
<dbReference type="GO" id="GO:0043531">
    <property type="term" value="F:ADP binding"/>
    <property type="evidence" value="ECO:0007669"/>
    <property type="project" value="InterPro"/>
</dbReference>
<evidence type="ECO:0000313" key="3">
    <source>
        <dbReference type="EMBL" id="RYR21990.1"/>
    </source>
</evidence>
<organism evidence="3 4">
    <name type="scientific">Arachis hypogaea</name>
    <name type="common">Peanut</name>
    <dbReference type="NCBI Taxonomy" id="3818"/>
    <lineage>
        <taxon>Eukaryota</taxon>
        <taxon>Viridiplantae</taxon>
        <taxon>Streptophyta</taxon>
        <taxon>Embryophyta</taxon>
        <taxon>Tracheophyta</taxon>
        <taxon>Spermatophyta</taxon>
        <taxon>Magnoliopsida</taxon>
        <taxon>eudicotyledons</taxon>
        <taxon>Gunneridae</taxon>
        <taxon>Pentapetalae</taxon>
        <taxon>rosids</taxon>
        <taxon>fabids</taxon>
        <taxon>Fabales</taxon>
        <taxon>Fabaceae</taxon>
        <taxon>Papilionoideae</taxon>
        <taxon>50 kb inversion clade</taxon>
        <taxon>dalbergioids sensu lato</taxon>
        <taxon>Dalbergieae</taxon>
        <taxon>Pterocarpus clade</taxon>
        <taxon>Arachis</taxon>
    </lineage>
</organism>
<name>A0A445A6B7_ARAHY</name>
<proteinExistence type="predicted"/>
<dbReference type="Pfam" id="PF00931">
    <property type="entry name" value="NB-ARC"/>
    <property type="match status" value="1"/>
</dbReference>
<dbReference type="SUPFAM" id="SSF52540">
    <property type="entry name" value="P-loop containing nucleoside triphosphate hydrolases"/>
    <property type="match status" value="1"/>
</dbReference>
<evidence type="ECO:0000313" key="4">
    <source>
        <dbReference type="Proteomes" id="UP000289738"/>
    </source>
</evidence>
<keyword evidence="1" id="KW-0611">Plant defense</keyword>
<keyword evidence="4" id="KW-1185">Reference proteome</keyword>
<comment type="caution">
    <text evidence="3">The sequence shown here is derived from an EMBL/GenBank/DDBJ whole genome shotgun (WGS) entry which is preliminary data.</text>
</comment>
<sequence length="150" mass="17040">MDEFECEATRRNFVNKFGSTKRKVCTFFSSSNPVAFRCRIKEIKDKLDKVAADRNKFGLEIIHVERRVVHKREMTHSYVSDLDVIVRDDDKENIIDLLLKKSNAVDGKSVSVVSIVGLGGQGKTTLAKYVFNDKTIDGVRFSIKDMGLCF</sequence>